<reference evidence="2 3" key="1">
    <citation type="submission" date="2015-06" db="EMBL/GenBank/DDBJ databases">
        <title>Improved classification and identification of acetic acid bacteria using matrix-assisted laser desorption/ionization time-of-flight mass spectrometry; Gluconobacter nephelii and Gluconobacter uchimurae are later heterotypic synonyms of Gluconobacter japonicus and Gluconobacter oxydans, respectively.</title>
        <authorList>
            <person name="Li L."/>
            <person name="Cleenwerck I."/>
            <person name="De Vuyst L."/>
            <person name="Vandamme P."/>
        </authorList>
    </citation>
    <scope>NUCLEOTIDE SEQUENCE [LARGE SCALE GENOMIC DNA]</scope>
    <source>
        <strain evidence="2 3">LMG 1676</strain>
    </source>
</reference>
<dbReference type="RefSeq" id="WP_062501842.1">
    <property type="nucleotide sequence ID" value="NZ_JBDNTX010000068.1"/>
</dbReference>
<dbReference type="Proteomes" id="UP000075655">
    <property type="component" value="Unassembled WGS sequence"/>
</dbReference>
<protein>
    <submittedName>
        <fullName evidence="2">Uncharacterized protein</fullName>
    </submittedName>
</protein>
<feature type="coiled-coil region" evidence="1">
    <location>
        <begin position="66"/>
        <end position="93"/>
    </location>
</feature>
<evidence type="ECO:0000313" key="3">
    <source>
        <dbReference type="Proteomes" id="UP000075655"/>
    </source>
</evidence>
<dbReference type="EMBL" id="LHZG01000172">
    <property type="protein sequence ID" value="KXV18156.1"/>
    <property type="molecule type" value="Genomic_DNA"/>
</dbReference>
<keyword evidence="1" id="KW-0175">Coiled coil</keyword>
<gene>
    <name evidence="2" type="ORF">AD934_09490</name>
</gene>
<dbReference type="PATRIC" id="fig|442.8.peg.1099"/>
<organism evidence="2 3">
    <name type="scientific">Gluconobacter oxydans</name>
    <name type="common">Gluconobacter suboxydans</name>
    <dbReference type="NCBI Taxonomy" id="442"/>
    <lineage>
        <taxon>Bacteria</taxon>
        <taxon>Pseudomonadati</taxon>
        <taxon>Pseudomonadota</taxon>
        <taxon>Alphaproteobacteria</taxon>
        <taxon>Acetobacterales</taxon>
        <taxon>Acetobacteraceae</taxon>
        <taxon>Gluconobacter</taxon>
    </lineage>
</organism>
<sequence length="140" mass="16062">MFGNDGMSGWAGYMLGQMSADSTRRRREVVDNLLRRPSESWQDKYAVLVAKAQEFLDHIKWQEGIMKERKDQIAALEADLVQVRSDLERQQSLTNQWKDFGDKSEANYDELKAWAEKAEVSLKQYRALYGPLPDASKSGS</sequence>
<accession>A0A149RUM2</accession>
<proteinExistence type="predicted"/>
<name>A0A149RUM2_GLUOY</name>
<evidence type="ECO:0000313" key="2">
    <source>
        <dbReference type="EMBL" id="KXV18156.1"/>
    </source>
</evidence>
<evidence type="ECO:0000256" key="1">
    <source>
        <dbReference type="SAM" id="Coils"/>
    </source>
</evidence>
<dbReference type="AlphaFoldDB" id="A0A149RUM2"/>
<comment type="caution">
    <text evidence="2">The sequence shown here is derived from an EMBL/GenBank/DDBJ whole genome shotgun (WGS) entry which is preliminary data.</text>
</comment>